<gene>
    <name evidence="6" type="ORF">ABID43_001135</name>
</gene>
<dbReference type="EMBL" id="JBEPMM010000002">
    <property type="protein sequence ID" value="MET3691610.1"/>
    <property type="molecule type" value="Genomic_DNA"/>
</dbReference>
<comment type="catalytic activity">
    <reaction evidence="3">
        <text>adenylyl-molybdopterin + molybdate = Mo-molybdopterin + AMP + H(+)</text>
        <dbReference type="Rhea" id="RHEA:35047"/>
        <dbReference type="ChEBI" id="CHEBI:15378"/>
        <dbReference type="ChEBI" id="CHEBI:36264"/>
        <dbReference type="ChEBI" id="CHEBI:62727"/>
        <dbReference type="ChEBI" id="CHEBI:71302"/>
        <dbReference type="ChEBI" id="CHEBI:456215"/>
        <dbReference type="EC" id="2.10.1.1"/>
    </reaction>
</comment>
<evidence type="ECO:0000313" key="6">
    <source>
        <dbReference type="EMBL" id="MET3691610.1"/>
    </source>
</evidence>
<evidence type="ECO:0000313" key="7">
    <source>
        <dbReference type="Proteomes" id="UP001549145"/>
    </source>
</evidence>
<dbReference type="EC" id="2.10.1.1" evidence="4"/>
<dbReference type="InterPro" id="IPR005110">
    <property type="entry name" value="MoeA_linker/N"/>
</dbReference>
<dbReference type="InterPro" id="IPR036688">
    <property type="entry name" value="MoeA_C_domain_IV_sf"/>
</dbReference>
<sequence>MIVPARIAAEKHVPETGLRRTASAALIPLADALALMVGPFVPLAIRLVSPREAVGRIAGSDIRAARDEPQHAIALRDGWAVRADDVLGASPYAPVLPPRAPAWVDAGSAMPGDTDAVLAFEAVAGRDVIDDAAAGTGLRSVGDEIGSGDCLVAAGTRITPLHRLALEAAGIAAVPVRVPHLRLVAAATVERDTLSPFIAALIEAEGAVVTEVVRAGADPEAIADALTADVADATLVLGGTGFGRNDHAAAGLARAGSVEAHGIALRPGETAGFGRVGEHPVLLLPGRPDAALAAFLALGRPLIRALTGATSPVPAHAPLLRKVTSTIGLSEIVFARREADGLLPLGGQELPLSRLTAADAALLLAPDSEGHPAGTPVAVLPL</sequence>
<dbReference type="Gene3D" id="3.40.980.10">
    <property type="entry name" value="MoaB/Mog-like domain"/>
    <property type="match status" value="1"/>
</dbReference>
<accession>A0ABV2L3Y4</accession>
<dbReference type="Gene3D" id="3.90.105.10">
    <property type="entry name" value="Molybdopterin biosynthesis moea protein, domain 2"/>
    <property type="match status" value="1"/>
</dbReference>
<dbReference type="Pfam" id="PF03453">
    <property type="entry name" value="MoeA_N"/>
    <property type="match status" value="1"/>
</dbReference>
<dbReference type="SUPFAM" id="SSF63867">
    <property type="entry name" value="MoeA C-terminal domain-like"/>
    <property type="match status" value="1"/>
</dbReference>
<dbReference type="SMART" id="SM00852">
    <property type="entry name" value="MoCF_biosynth"/>
    <property type="match status" value="1"/>
</dbReference>
<keyword evidence="4" id="KW-0460">Magnesium</keyword>
<reference evidence="6 7" key="1">
    <citation type="submission" date="2024-06" db="EMBL/GenBank/DDBJ databases">
        <title>Genomic Encyclopedia of Type Strains, Phase IV (KMG-IV): sequencing the most valuable type-strain genomes for metagenomic binning, comparative biology and taxonomic classification.</title>
        <authorList>
            <person name="Goeker M."/>
        </authorList>
    </citation>
    <scope>NUCLEOTIDE SEQUENCE [LARGE SCALE GENOMIC DNA]</scope>
    <source>
        <strain evidence="6 7">DSM 21331</strain>
    </source>
</reference>
<dbReference type="InterPro" id="IPR038987">
    <property type="entry name" value="MoeA-like"/>
</dbReference>
<proteinExistence type="inferred from homology"/>
<comment type="caution">
    <text evidence="6">The sequence shown here is derived from an EMBL/GenBank/DDBJ whole genome shotgun (WGS) entry which is preliminary data.</text>
</comment>
<comment type="similarity">
    <text evidence="2 4">Belongs to the MoeA family.</text>
</comment>
<dbReference type="SUPFAM" id="SSF53218">
    <property type="entry name" value="Molybdenum cofactor biosynthesis proteins"/>
    <property type="match status" value="1"/>
</dbReference>
<feature type="domain" description="MoaB/Mog" evidence="5">
    <location>
        <begin position="150"/>
        <end position="305"/>
    </location>
</feature>
<comment type="cofactor">
    <cofactor evidence="4">
        <name>Mg(2+)</name>
        <dbReference type="ChEBI" id="CHEBI:18420"/>
    </cofactor>
</comment>
<dbReference type="InterPro" id="IPR001453">
    <property type="entry name" value="MoaB/Mog_dom"/>
</dbReference>
<dbReference type="Gene3D" id="2.170.190.11">
    <property type="entry name" value="Molybdopterin biosynthesis moea protein, domain 3"/>
    <property type="match status" value="1"/>
</dbReference>
<keyword evidence="7" id="KW-1185">Reference proteome</keyword>
<dbReference type="SUPFAM" id="SSF63882">
    <property type="entry name" value="MoeA N-terminal region -like"/>
    <property type="match status" value="1"/>
</dbReference>
<dbReference type="Gene3D" id="2.40.340.10">
    <property type="entry name" value="MoeA, C-terminal, domain IV"/>
    <property type="match status" value="1"/>
</dbReference>
<evidence type="ECO:0000256" key="2">
    <source>
        <dbReference type="ARBA" id="ARBA00010763"/>
    </source>
</evidence>
<organism evidence="6 7">
    <name type="scientific">Methylobacterium goesingense</name>
    <dbReference type="NCBI Taxonomy" id="243690"/>
    <lineage>
        <taxon>Bacteria</taxon>
        <taxon>Pseudomonadati</taxon>
        <taxon>Pseudomonadota</taxon>
        <taxon>Alphaproteobacteria</taxon>
        <taxon>Hyphomicrobiales</taxon>
        <taxon>Methylobacteriaceae</taxon>
        <taxon>Methylobacterium</taxon>
    </lineage>
</organism>
<dbReference type="InterPro" id="IPR036425">
    <property type="entry name" value="MoaB/Mog-like_dom_sf"/>
</dbReference>
<keyword evidence="4" id="KW-0479">Metal-binding</keyword>
<evidence type="ECO:0000256" key="1">
    <source>
        <dbReference type="ARBA" id="ARBA00002901"/>
    </source>
</evidence>
<keyword evidence="4" id="KW-0501">Molybdenum cofactor biosynthesis</keyword>
<dbReference type="RefSeq" id="WP_238280346.1">
    <property type="nucleotide sequence ID" value="NZ_BPQL01000084.1"/>
</dbReference>
<dbReference type="PANTHER" id="PTHR10192">
    <property type="entry name" value="MOLYBDOPTERIN BIOSYNTHESIS PROTEIN"/>
    <property type="match status" value="1"/>
</dbReference>
<name>A0ABV2L3Y4_9HYPH</name>
<keyword evidence="4" id="KW-0500">Molybdenum</keyword>
<comment type="pathway">
    <text evidence="4">Cofactor biosynthesis; molybdopterin biosynthesis.</text>
</comment>
<keyword evidence="4" id="KW-0808">Transferase</keyword>
<dbReference type="InterPro" id="IPR036135">
    <property type="entry name" value="MoeA_linker/N_sf"/>
</dbReference>
<protein>
    <recommendedName>
        <fullName evidence="4">Molybdopterin molybdenumtransferase</fullName>
        <ecNumber evidence="4">2.10.1.1</ecNumber>
    </recommendedName>
</protein>
<dbReference type="PANTHER" id="PTHR10192:SF5">
    <property type="entry name" value="GEPHYRIN"/>
    <property type="match status" value="1"/>
</dbReference>
<evidence type="ECO:0000256" key="3">
    <source>
        <dbReference type="ARBA" id="ARBA00047317"/>
    </source>
</evidence>
<dbReference type="Pfam" id="PF00994">
    <property type="entry name" value="MoCF_biosynth"/>
    <property type="match status" value="1"/>
</dbReference>
<comment type="function">
    <text evidence="1 4">Catalyzes the insertion of molybdate into adenylated molybdopterin with the concomitant release of AMP.</text>
</comment>
<dbReference type="Proteomes" id="UP001549145">
    <property type="component" value="Unassembled WGS sequence"/>
</dbReference>
<evidence type="ECO:0000259" key="5">
    <source>
        <dbReference type="SMART" id="SM00852"/>
    </source>
</evidence>
<evidence type="ECO:0000256" key="4">
    <source>
        <dbReference type="RuleBase" id="RU365090"/>
    </source>
</evidence>